<dbReference type="InterPro" id="IPR027417">
    <property type="entry name" value="P-loop_NTPase"/>
</dbReference>
<dbReference type="PROSITE" id="PS51194">
    <property type="entry name" value="HELICASE_CTER"/>
    <property type="match status" value="1"/>
</dbReference>
<dbReference type="PANTHER" id="PTHR47962:SF5">
    <property type="entry name" value="ATP-DEPENDENT HELICASE LHR-RELATED"/>
    <property type="match status" value="1"/>
</dbReference>
<reference evidence="6" key="1">
    <citation type="submission" date="2016-11" db="EMBL/GenBank/DDBJ databases">
        <authorList>
            <person name="Varghese N."/>
            <person name="Submissions S."/>
        </authorList>
    </citation>
    <scope>NUCLEOTIDE SEQUENCE [LARGE SCALE GENOMIC DNA]</scope>
    <source>
        <strain evidence="6">DSM 27619</strain>
    </source>
</reference>
<dbReference type="STRING" id="1416778.SAMN05443633_104421"/>
<dbReference type="GO" id="GO:0004386">
    <property type="term" value="F:helicase activity"/>
    <property type="evidence" value="ECO:0007669"/>
    <property type="project" value="UniProtKB-KW"/>
</dbReference>
<dbReference type="Gene3D" id="3.40.50.300">
    <property type="entry name" value="P-loop containing nucleotide triphosphate hydrolases"/>
    <property type="match status" value="2"/>
</dbReference>
<sequence>MTAFNLLSEPIRKYIRDQRWESLRKIQEASIPRILGTDNNYVIISKTASGKTEAAFLPILSKVNFKEKGVKVLYISPLIALINDQFIRVEKLCDYLDVKVTKWHGEASKAQKDHLIKNPEGIVLITPESMEAMFVNRPQNIHHLFSSLDYVVIDEIHSFLGSERGIHLKSLLNRLQQVNSNRFSVVGLSATVSDVNQYAELKDYLGNSENTTILRDPTPKPINALFKYFPGSVEELPLDLLKDLYVRTRDSKILVFPNARGRVEEVAVKLKKISERVGGHQNYFSHHSSVDKEVREYVEFFAKSAKVENFCISCTSTLELGIDIGNVDEVVQIDATHSIASLIQRVGRSGRREGKSSNLYLYSTDRWSLLQSIACWLLYSEQYIEPIQITEKPYDVLVHQILSIVKGSSGLYLNELLTKIAANSTFNHITEDEVKEIIVHLQKIDFLEKLGHEYIIGVEGEIVVNHKDFYSMFHTPTFFKVSSQGVKIGELPLSPQIKENENIFLSAKIWKIKYVDYEMNKIEVVPARDGKKPIFLSDGADTAQRIREKMLEVLFSNVQYEFLDKEGQMILDDMRSEFAVFSVNDFETQRPLMNSNDNLELFSFAGSKINKSIGFIYDYLGVEHEYFDHQSLFTFGKNTEINSVHAIISFTMSDSQINDVIRKHLELNPTLINVSKWGAYLPLKFQIEILKKIEYDFEGCFNFLQNLRLVENN</sequence>
<dbReference type="GO" id="GO:0016887">
    <property type="term" value="F:ATP hydrolysis activity"/>
    <property type="evidence" value="ECO:0007669"/>
    <property type="project" value="TreeGrafter"/>
</dbReference>
<keyword evidence="5" id="KW-0378">Hydrolase</keyword>
<keyword evidence="6" id="KW-1185">Reference proteome</keyword>
<dbReference type="Pfam" id="PF00270">
    <property type="entry name" value="DEAD"/>
    <property type="match status" value="1"/>
</dbReference>
<protein>
    <submittedName>
        <fullName evidence="5">ATP-dependent helicase Lhr and Lhr-like helicase</fullName>
    </submittedName>
</protein>
<feature type="domain" description="Helicase C-terminal" evidence="4">
    <location>
        <begin position="240"/>
        <end position="395"/>
    </location>
</feature>
<dbReference type="PANTHER" id="PTHR47962">
    <property type="entry name" value="ATP-DEPENDENT HELICASE LHR-RELATED-RELATED"/>
    <property type="match status" value="1"/>
</dbReference>
<accession>A0A1M5C6B0</accession>
<evidence type="ECO:0000313" key="5">
    <source>
        <dbReference type="EMBL" id="SHF50304.1"/>
    </source>
</evidence>
<evidence type="ECO:0000259" key="4">
    <source>
        <dbReference type="PROSITE" id="PS51194"/>
    </source>
</evidence>
<dbReference type="SMART" id="SM00490">
    <property type="entry name" value="HELICc"/>
    <property type="match status" value="1"/>
</dbReference>
<gene>
    <name evidence="5" type="ORF">SAMN05443633_104421</name>
</gene>
<dbReference type="RefSeq" id="WP_072956964.1">
    <property type="nucleotide sequence ID" value="NZ_FQUT01000004.1"/>
</dbReference>
<keyword evidence="2" id="KW-0067">ATP-binding</keyword>
<evidence type="ECO:0000313" key="6">
    <source>
        <dbReference type="Proteomes" id="UP000184518"/>
    </source>
</evidence>
<feature type="domain" description="Helicase ATP-binding" evidence="3">
    <location>
        <begin position="32"/>
        <end position="210"/>
    </location>
</feature>
<dbReference type="Proteomes" id="UP000184518">
    <property type="component" value="Unassembled WGS sequence"/>
</dbReference>
<evidence type="ECO:0000259" key="3">
    <source>
        <dbReference type="PROSITE" id="PS51192"/>
    </source>
</evidence>
<dbReference type="GO" id="GO:0003677">
    <property type="term" value="F:DNA binding"/>
    <property type="evidence" value="ECO:0007669"/>
    <property type="project" value="TreeGrafter"/>
</dbReference>
<dbReference type="OrthoDB" id="9815222at2"/>
<proteinExistence type="predicted"/>
<keyword evidence="5" id="KW-0347">Helicase</keyword>
<organism evidence="5 6">
    <name type="scientific">Chryseobacterium arachidis</name>
    <dbReference type="NCBI Taxonomy" id="1416778"/>
    <lineage>
        <taxon>Bacteria</taxon>
        <taxon>Pseudomonadati</taxon>
        <taxon>Bacteroidota</taxon>
        <taxon>Flavobacteriia</taxon>
        <taxon>Flavobacteriales</taxon>
        <taxon>Weeksellaceae</taxon>
        <taxon>Chryseobacterium group</taxon>
        <taxon>Chryseobacterium</taxon>
    </lineage>
</organism>
<dbReference type="SUPFAM" id="SSF52540">
    <property type="entry name" value="P-loop containing nucleoside triphosphate hydrolases"/>
    <property type="match status" value="1"/>
</dbReference>
<dbReference type="SMART" id="SM00487">
    <property type="entry name" value="DEXDc"/>
    <property type="match status" value="1"/>
</dbReference>
<dbReference type="InterPro" id="IPR014001">
    <property type="entry name" value="Helicase_ATP-bd"/>
</dbReference>
<dbReference type="Pfam" id="PF00271">
    <property type="entry name" value="Helicase_C"/>
    <property type="match status" value="1"/>
</dbReference>
<keyword evidence="1" id="KW-0547">Nucleotide-binding</keyword>
<dbReference type="InterPro" id="IPR011545">
    <property type="entry name" value="DEAD/DEAH_box_helicase_dom"/>
</dbReference>
<evidence type="ECO:0000256" key="1">
    <source>
        <dbReference type="ARBA" id="ARBA00022741"/>
    </source>
</evidence>
<dbReference type="AlphaFoldDB" id="A0A1M5C6B0"/>
<dbReference type="EMBL" id="FQUT01000004">
    <property type="protein sequence ID" value="SHF50304.1"/>
    <property type="molecule type" value="Genomic_DNA"/>
</dbReference>
<dbReference type="PROSITE" id="PS51192">
    <property type="entry name" value="HELICASE_ATP_BIND_1"/>
    <property type="match status" value="1"/>
</dbReference>
<name>A0A1M5C6B0_9FLAO</name>
<dbReference type="GO" id="GO:0005524">
    <property type="term" value="F:ATP binding"/>
    <property type="evidence" value="ECO:0007669"/>
    <property type="project" value="UniProtKB-KW"/>
</dbReference>
<evidence type="ECO:0000256" key="2">
    <source>
        <dbReference type="ARBA" id="ARBA00022840"/>
    </source>
</evidence>
<dbReference type="InterPro" id="IPR001650">
    <property type="entry name" value="Helicase_C-like"/>
</dbReference>
<dbReference type="InterPro" id="IPR052511">
    <property type="entry name" value="ATP-dep_Helicase"/>
</dbReference>